<dbReference type="EMBL" id="JADCKA010000010">
    <property type="protein sequence ID" value="MBE5035879.1"/>
    <property type="molecule type" value="Genomic_DNA"/>
</dbReference>
<gene>
    <name evidence="3" type="primary">yhbY</name>
    <name evidence="3" type="ORF">INF20_06280</name>
</gene>
<evidence type="ECO:0000313" key="4">
    <source>
        <dbReference type="Proteomes" id="UP001516588"/>
    </source>
</evidence>
<dbReference type="PANTHER" id="PTHR40065">
    <property type="entry name" value="RNA-BINDING PROTEIN YHBY"/>
    <property type="match status" value="1"/>
</dbReference>
<name>A0ABR9QYC5_9FIRM</name>
<dbReference type="RefSeq" id="WP_226385527.1">
    <property type="nucleotide sequence ID" value="NZ_JADCKA010000010.1"/>
</dbReference>
<dbReference type="InterPro" id="IPR051925">
    <property type="entry name" value="RNA-binding_domain"/>
</dbReference>
<evidence type="ECO:0000256" key="1">
    <source>
        <dbReference type="PROSITE-ProRule" id="PRU00626"/>
    </source>
</evidence>
<proteinExistence type="predicted"/>
<evidence type="ECO:0000313" key="3">
    <source>
        <dbReference type="EMBL" id="MBE5035879.1"/>
    </source>
</evidence>
<keyword evidence="4" id="KW-1185">Reference proteome</keyword>
<dbReference type="PANTHER" id="PTHR40065:SF3">
    <property type="entry name" value="RNA-BINDING PROTEIN YHBY"/>
    <property type="match status" value="1"/>
</dbReference>
<reference evidence="3 4" key="1">
    <citation type="submission" date="2020-10" db="EMBL/GenBank/DDBJ databases">
        <title>ChiBAC.</title>
        <authorList>
            <person name="Zenner C."/>
            <person name="Hitch T.C.A."/>
            <person name="Clavel T."/>
        </authorList>
    </citation>
    <scope>NUCLEOTIDE SEQUENCE [LARGE SCALE GENOMIC DNA]</scope>
    <source>
        <strain evidence="3 4">DSM 108706</strain>
    </source>
</reference>
<sequence>MLTGKQRSYLKKLAHDLEPTVFIGKSGLTENIKNELETGFESRELVKVKIQEGSELKAKETANQLADELGAEFVQAIGRKFTLYRRSHDKDKQKIEI</sequence>
<dbReference type="PROSITE" id="PS51295">
    <property type="entry name" value="CRM"/>
    <property type="match status" value="1"/>
</dbReference>
<dbReference type="SMART" id="SM01103">
    <property type="entry name" value="CRS1_YhbY"/>
    <property type="match status" value="1"/>
</dbReference>
<organism evidence="3 4">
    <name type="scientific">Gallibacter intestinalis</name>
    <dbReference type="NCBI Taxonomy" id="2779356"/>
    <lineage>
        <taxon>Bacteria</taxon>
        <taxon>Bacillati</taxon>
        <taxon>Bacillota</taxon>
        <taxon>Clostridia</taxon>
        <taxon>Eubacteriales</taxon>
        <taxon>Eubacteriaceae</taxon>
        <taxon>Gallibacter</taxon>
    </lineage>
</organism>
<dbReference type="NCBIfam" id="TIGR00253">
    <property type="entry name" value="RNA_bind_YhbY"/>
    <property type="match status" value="1"/>
</dbReference>
<accession>A0ABR9QYC5</accession>
<comment type="caution">
    <text evidence="3">The sequence shown here is derived from an EMBL/GenBank/DDBJ whole genome shotgun (WGS) entry which is preliminary data.</text>
</comment>
<dbReference type="InterPro" id="IPR017924">
    <property type="entry name" value="RNA-binding_YhbY"/>
</dbReference>
<feature type="domain" description="CRM" evidence="2">
    <location>
        <begin position="1"/>
        <end position="96"/>
    </location>
</feature>
<protein>
    <submittedName>
        <fullName evidence="3">Ribosome assembly RNA-binding protein YhbY</fullName>
    </submittedName>
</protein>
<dbReference type="InterPro" id="IPR001890">
    <property type="entry name" value="RNA-binding_CRM"/>
</dbReference>
<dbReference type="Proteomes" id="UP001516588">
    <property type="component" value="Unassembled WGS sequence"/>
</dbReference>
<keyword evidence="1" id="KW-0694">RNA-binding</keyword>
<evidence type="ECO:0000259" key="2">
    <source>
        <dbReference type="PROSITE" id="PS51295"/>
    </source>
</evidence>
<dbReference type="Pfam" id="PF01985">
    <property type="entry name" value="CRS1_YhbY"/>
    <property type="match status" value="1"/>
</dbReference>